<dbReference type="EMBL" id="BAABKB010000002">
    <property type="protein sequence ID" value="GAA4996715.1"/>
    <property type="molecule type" value="Genomic_DNA"/>
</dbReference>
<feature type="region of interest" description="Disordered" evidence="1">
    <location>
        <begin position="1"/>
        <end position="25"/>
    </location>
</feature>
<gene>
    <name evidence="2" type="ORF">GCM10023335_06790</name>
</gene>
<evidence type="ECO:0000256" key="1">
    <source>
        <dbReference type="SAM" id="MobiDB-lite"/>
    </source>
</evidence>
<protein>
    <submittedName>
        <fullName evidence="2">Uncharacterized protein</fullName>
    </submittedName>
</protein>
<sequence>MPATTPYRRPSGSRRVKTSKTDRRSAVPAASAACSIVNSYWSVKSAVEGTFTGSPRSAVFMDGIVPPFRHSDDLGPPFRGARLCGPPSLVAAWAM</sequence>
<dbReference type="Proteomes" id="UP001501759">
    <property type="component" value="Unassembled WGS sequence"/>
</dbReference>
<evidence type="ECO:0000313" key="3">
    <source>
        <dbReference type="Proteomes" id="UP001501759"/>
    </source>
</evidence>
<organism evidence="2 3">
    <name type="scientific">Streptomyces siamensis</name>
    <dbReference type="NCBI Taxonomy" id="1274986"/>
    <lineage>
        <taxon>Bacteria</taxon>
        <taxon>Bacillati</taxon>
        <taxon>Actinomycetota</taxon>
        <taxon>Actinomycetes</taxon>
        <taxon>Kitasatosporales</taxon>
        <taxon>Streptomycetaceae</taxon>
        <taxon>Streptomyces</taxon>
    </lineage>
</organism>
<proteinExistence type="predicted"/>
<accession>A0ABP9IFJ4</accession>
<comment type="caution">
    <text evidence="2">The sequence shown here is derived from an EMBL/GenBank/DDBJ whole genome shotgun (WGS) entry which is preliminary data.</text>
</comment>
<evidence type="ECO:0000313" key="2">
    <source>
        <dbReference type="EMBL" id="GAA4996715.1"/>
    </source>
</evidence>
<keyword evidence="3" id="KW-1185">Reference proteome</keyword>
<reference evidence="3" key="1">
    <citation type="journal article" date="2019" name="Int. J. Syst. Evol. Microbiol.">
        <title>The Global Catalogue of Microorganisms (GCM) 10K type strain sequencing project: providing services to taxonomists for standard genome sequencing and annotation.</title>
        <authorList>
            <consortium name="The Broad Institute Genomics Platform"/>
            <consortium name="The Broad Institute Genome Sequencing Center for Infectious Disease"/>
            <person name="Wu L."/>
            <person name="Ma J."/>
        </authorList>
    </citation>
    <scope>NUCLEOTIDE SEQUENCE [LARGE SCALE GENOMIC DNA]</scope>
    <source>
        <strain evidence="3">JCM 18409</strain>
    </source>
</reference>
<name>A0ABP9IFJ4_9ACTN</name>